<keyword evidence="3 7" id="KW-0812">Transmembrane</keyword>
<feature type="domain" description="Major facilitator superfamily (MFS) profile" evidence="8">
    <location>
        <begin position="53"/>
        <end position="498"/>
    </location>
</feature>
<feature type="transmembrane region" description="Helical" evidence="7">
    <location>
        <begin position="218"/>
        <end position="240"/>
    </location>
</feature>
<dbReference type="GeneID" id="41980224"/>
<sequence length="539" mass="59644">MADVGDDKIVGVHEHPEPETSGSQAVSFKEPEEAGQEFEDDFDMARIERVYNIMSAFWILYFLCSAIRSNVGLAQTMNKSAGHDLEQVLHLTAKQTSTALALFYVAYVLFDFPSNLVMTRLSPRIWMSRIVIAVGIIGACFAAVKAAWSLLFLRFLLGVVIAGMWPGMAYYLTLFYPPSRTGKRIGQYFTAAQVSAAVVGLVSAGFQKMDGVGGLVGFRWMFLLYGLCAIILGFVLLWWLPDRPLPPGEPRVRSGLLKWLPATPPVLTGEDAEVHYRDLTRVYHPRRWTVKDLAMVLIDWRLWPLIFMYFGVVGVGIGTQLYGTVIISGINPSFSGVTLSLLFAPIWIMDLIAILLVTPISDRFHHHRAIFFSAAVCIQIAGLLTTTFAPVSRPWARYGGLLMVGFGLGPTVPICMTWTNEIFQRRHGEVGVASAAALVSGLGNLGSVMTTYALYTGWPEDSKTGPHQYRKSNLTMIGILCLSILSSFLMTILLKTVGNKPSNKIHSGGSSASEANEFQDGAARREHRQRGFGRMWWSR</sequence>
<evidence type="ECO:0000256" key="6">
    <source>
        <dbReference type="SAM" id="MobiDB-lite"/>
    </source>
</evidence>
<dbReference type="AlphaFoldDB" id="A0A8H8R9U8"/>
<accession>A0A8H8R9U8</accession>
<keyword evidence="10" id="KW-1185">Reference proteome</keyword>
<dbReference type="SUPFAM" id="SSF103473">
    <property type="entry name" value="MFS general substrate transporter"/>
    <property type="match status" value="1"/>
</dbReference>
<dbReference type="InterPro" id="IPR011701">
    <property type="entry name" value="MFS"/>
</dbReference>
<dbReference type="GO" id="GO:1901604">
    <property type="term" value="F:dethiobiotin transmembrane transporter activity"/>
    <property type="evidence" value="ECO:0007669"/>
    <property type="project" value="TreeGrafter"/>
</dbReference>
<dbReference type="GO" id="GO:1905135">
    <property type="term" value="P:biotin import across plasma membrane"/>
    <property type="evidence" value="ECO:0007669"/>
    <property type="project" value="TreeGrafter"/>
</dbReference>
<feature type="transmembrane region" description="Helical" evidence="7">
    <location>
        <begin position="130"/>
        <end position="149"/>
    </location>
</feature>
<dbReference type="GO" id="GO:0015295">
    <property type="term" value="F:solute:proton symporter activity"/>
    <property type="evidence" value="ECO:0007669"/>
    <property type="project" value="TreeGrafter"/>
</dbReference>
<evidence type="ECO:0000259" key="8">
    <source>
        <dbReference type="PROSITE" id="PS50850"/>
    </source>
</evidence>
<evidence type="ECO:0000256" key="1">
    <source>
        <dbReference type="ARBA" id="ARBA00004141"/>
    </source>
</evidence>
<dbReference type="Proteomes" id="UP000431533">
    <property type="component" value="Unassembled WGS sequence"/>
</dbReference>
<evidence type="ECO:0000256" key="3">
    <source>
        <dbReference type="ARBA" id="ARBA00022692"/>
    </source>
</evidence>
<dbReference type="FunFam" id="1.20.1250.20:FF:000278">
    <property type="entry name" value="Putative MFS transporter"/>
    <property type="match status" value="1"/>
</dbReference>
<evidence type="ECO:0000256" key="5">
    <source>
        <dbReference type="ARBA" id="ARBA00023136"/>
    </source>
</evidence>
<feature type="transmembrane region" description="Helical" evidence="7">
    <location>
        <begin position="395"/>
        <end position="418"/>
    </location>
</feature>
<evidence type="ECO:0000313" key="9">
    <source>
        <dbReference type="EMBL" id="TVY31217.1"/>
    </source>
</evidence>
<name>A0A8H8R9U8_9HELO</name>
<gene>
    <name evidence="9" type="primary">vht1</name>
    <name evidence="9" type="ORF">LHYA1_G000026</name>
</gene>
<dbReference type="GO" id="GO:0005886">
    <property type="term" value="C:plasma membrane"/>
    <property type="evidence" value="ECO:0007669"/>
    <property type="project" value="TreeGrafter"/>
</dbReference>
<feature type="transmembrane region" description="Helical" evidence="7">
    <location>
        <begin position="88"/>
        <end position="110"/>
    </location>
</feature>
<dbReference type="PANTHER" id="PTHR43791:SF33">
    <property type="entry name" value="VITAMIN H TRANSPORTER 1"/>
    <property type="match status" value="1"/>
</dbReference>
<comment type="caution">
    <text evidence="9">The sequence shown here is derived from an EMBL/GenBank/DDBJ whole genome shotgun (WGS) entry which is preliminary data.</text>
</comment>
<dbReference type="RefSeq" id="XP_031009999.1">
    <property type="nucleotide sequence ID" value="XM_031145020.1"/>
</dbReference>
<dbReference type="Pfam" id="PF07690">
    <property type="entry name" value="MFS_1"/>
    <property type="match status" value="1"/>
</dbReference>
<dbReference type="GO" id="GO:0015225">
    <property type="term" value="F:biotin transmembrane transporter activity"/>
    <property type="evidence" value="ECO:0007669"/>
    <property type="project" value="TreeGrafter"/>
</dbReference>
<dbReference type="PANTHER" id="PTHR43791">
    <property type="entry name" value="PERMEASE-RELATED"/>
    <property type="match status" value="1"/>
</dbReference>
<feature type="transmembrane region" description="Helical" evidence="7">
    <location>
        <begin position="430"/>
        <end position="454"/>
    </location>
</feature>
<dbReference type="InterPro" id="IPR036259">
    <property type="entry name" value="MFS_trans_sf"/>
</dbReference>
<comment type="subcellular location">
    <subcellularLocation>
        <location evidence="1">Membrane</location>
        <topology evidence="1">Multi-pass membrane protein</topology>
    </subcellularLocation>
</comment>
<feature type="transmembrane region" description="Helical" evidence="7">
    <location>
        <begin position="155"/>
        <end position="176"/>
    </location>
</feature>
<dbReference type="OrthoDB" id="5298304at2759"/>
<feature type="transmembrane region" description="Helical" evidence="7">
    <location>
        <begin position="369"/>
        <end position="389"/>
    </location>
</feature>
<keyword evidence="4 7" id="KW-1133">Transmembrane helix</keyword>
<evidence type="ECO:0000256" key="2">
    <source>
        <dbReference type="ARBA" id="ARBA00022448"/>
    </source>
</evidence>
<evidence type="ECO:0000313" key="10">
    <source>
        <dbReference type="Proteomes" id="UP000431533"/>
    </source>
</evidence>
<evidence type="ECO:0000256" key="7">
    <source>
        <dbReference type="SAM" id="Phobius"/>
    </source>
</evidence>
<dbReference type="Gene3D" id="1.20.1250.20">
    <property type="entry name" value="MFS general substrate transporter like domains"/>
    <property type="match status" value="2"/>
</dbReference>
<keyword evidence="2" id="KW-0813">Transport</keyword>
<feature type="transmembrane region" description="Helical" evidence="7">
    <location>
        <begin position="50"/>
        <end position="68"/>
    </location>
</feature>
<dbReference type="InterPro" id="IPR020846">
    <property type="entry name" value="MFS_dom"/>
</dbReference>
<organism evidence="9 10">
    <name type="scientific">Lachnellula hyalina</name>
    <dbReference type="NCBI Taxonomy" id="1316788"/>
    <lineage>
        <taxon>Eukaryota</taxon>
        <taxon>Fungi</taxon>
        <taxon>Dikarya</taxon>
        <taxon>Ascomycota</taxon>
        <taxon>Pezizomycotina</taxon>
        <taxon>Leotiomycetes</taxon>
        <taxon>Helotiales</taxon>
        <taxon>Lachnaceae</taxon>
        <taxon>Lachnellula</taxon>
    </lineage>
</organism>
<feature type="transmembrane region" description="Helical" evidence="7">
    <location>
        <begin position="188"/>
        <end position="206"/>
    </location>
</feature>
<feature type="region of interest" description="Disordered" evidence="6">
    <location>
        <begin position="1"/>
        <end position="30"/>
    </location>
</feature>
<dbReference type="FunFam" id="1.20.1250.20:FF:000399">
    <property type="entry name" value="MFS general substrate transporter"/>
    <property type="match status" value="1"/>
</dbReference>
<proteinExistence type="predicted"/>
<protein>
    <submittedName>
        <fullName evidence="9">Vitamin H transporter</fullName>
    </submittedName>
</protein>
<feature type="compositionally biased region" description="Basic and acidic residues" evidence="6">
    <location>
        <begin position="1"/>
        <end position="18"/>
    </location>
</feature>
<reference evidence="9 10" key="1">
    <citation type="submission" date="2018-05" db="EMBL/GenBank/DDBJ databases">
        <title>Genome sequencing and assembly of the regulated plant pathogen Lachnellula willkommii and related sister species for the development of diagnostic species identification markers.</title>
        <authorList>
            <person name="Giroux E."/>
            <person name="Bilodeau G."/>
        </authorList>
    </citation>
    <scope>NUCLEOTIDE SEQUENCE [LARGE SCALE GENOMIC DNA]</scope>
    <source>
        <strain evidence="9 10">CBS 185.66</strain>
    </source>
</reference>
<feature type="compositionally biased region" description="Polar residues" evidence="6">
    <location>
        <begin position="504"/>
        <end position="516"/>
    </location>
</feature>
<feature type="transmembrane region" description="Helical" evidence="7">
    <location>
        <begin position="474"/>
        <end position="494"/>
    </location>
</feature>
<keyword evidence="5 7" id="KW-0472">Membrane</keyword>
<dbReference type="EMBL" id="QGMH01000001">
    <property type="protein sequence ID" value="TVY31217.1"/>
    <property type="molecule type" value="Genomic_DNA"/>
</dbReference>
<evidence type="ECO:0000256" key="4">
    <source>
        <dbReference type="ARBA" id="ARBA00022989"/>
    </source>
</evidence>
<feature type="transmembrane region" description="Helical" evidence="7">
    <location>
        <begin position="302"/>
        <end position="322"/>
    </location>
</feature>
<feature type="region of interest" description="Disordered" evidence="6">
    <location>
        <begin position="504"/>
        <end position="524"/>
    </location>
</feature>
<dbReference type="PROSITE" id="PS50850">
    <property type="entry name" value="MFS"/>
    <property type="match status" value="1"/>
</dbReference>
<feature type="transmembrane region" description="Helical" evidence="7">
    <location>
        <begin position="334"/>
        <end position="357"/>
    </location>
</feature>